<dbReference type="Proteomes" id="UP001497512">
    <property type="component" value="Chromosome 2"/>
</dbReference>
<evidence type="ECO:0000256" key="1">
    <source>
        <dbReference type="ARBA" id="ARBA00008838"/>
    </source>
</evidence>
<feature type="region of interest" description="Disordered" evidence="6">
    <location>
        <begin position="88"/>
        <end position="109"/>
    </location>
</feature>
<dbReference type="EMBL" id="OZ019894">
    <property type="protein sequence ID" value="CAK9214769.1"/>
    <property type="molecule type" value="Genomic_DNA"/>
</dbReference>
<accession>A0ABP0U7J0</accession>
<evidence type="ECO:0000256" key="2">
    <source>
        <dbReference type="ARBA" id="ARBA00018339"/>
    </source>
</evidence>
<evidence type="ECO:0000256" key="5">
    <source>
        <dbReference type="PIRNR" id="PIRNR017302"/>
    </source>
</evidence>
<evidence type="ECO:0000313" key="8">
    <source>
        <dbReference type="Proteomes" id="UP001497512"/>
    </source>
</evidence>
<dbReference type="PANTHER" id="PTHR14211:SF7">
    <property type="entry name" value="RIBOSOME BIOGENESIS PROTEIN NOP53"/>
    <property type="match status" value="1"/>
</dbReference>
<proteinExistence type="inferred from homology"/>
<evidence type="ECO:0000256" key="6">
    <source>
        <dbReference type="SAM" id="MobiDB-lite"/>
    </source>
</evidence>
<comment type="subcellular location">
    <subcellularLocation>
        <location evidence="5">Nucleus</location>
        <location evidence="5">Nucleolus</location>
    </subcellularLocation>
    <subcellularLocation>
        <location evidence="5">Nucleus</location>
        <location evidence="5">Nucleoplasm</location>
    </subcellularLocation>
</comment>
<sequence length="428" mass="48573">MGKSKTSRKGKKEWRKNIGTQELDLLVEKTALDERSGGALDALPSESLFFVDKTKDVTVARKVHKHRSKILQADSILQRNTLIPILKEPGHSHKKRKDRDVAKPLSRVSSMPPKFTASAAARKIVMDSKSSVFDMWGEGGDEMISEKTLEKKKYDAKRVRVEAAPAVVVDEPGCSYNPTFEDHQEVLGLAVAEEMQKVLKKDLEPDPIPTAVVGGGAVVVDEEDMFFIDADYEDDANEEKNEEDDVTVTSSASNLKSAKYKKLTKAELNRKARRKGVLKAEAERLKKLKLQKDVQRLPQIMDLIQEEDLEKERRRIRRNVSKEEKRAQGPPRLGKHKFKPEPVQVLLTEEVTGSLRKLKGYPLLVRDRFKSLQRQGILEPRMLTQKKTKRRRVVYEQGSRGQKEREMHAAMLAEKEAKKQGLAVVPLQ</sequence>
<protein>
    <recommendedName>
        <fullName evidence="2 5">Ribosome biogenesis protein NOP53</fullName>
    </recommendedName>
</protein>
<dbReference type="PANTHER" id="PTHR14211">
    <property type="entry name" value="GLIOMA SUPPRESSOR CANDIDATE REGION GENE 2"/>
    <property type="match status" value="1"/>
</dbReference>
<dbReference type="PIRSF" id="PIRSF017302">
    <property type="entry name" value="Gltscr2"/>
    <property type="match status" value="1"/>
</dbReference>
<keyword evidence="3 5" id="KW-0690">Ribosome biogenesis</keyword>
<dbReference type="InterPro" id="IPR011687">
    <property type="entry name" value="Nop53/GLTSCR2"/>
</dbReference>
<organism evidence="7 8">
    <name type="scientific">Sphagnum troendelagicum</name>
    <dbReference type="NCBI Taxonomy" id="128251"/>
    <lineage>
        <taxon>Eukaryota</taxon>
        <taxon>Viridiplantae</taxon>
        <taxon>Streptophyta</taxon>
        <taxon>Embryophyta</taxon>
        <taxon>Bryophyta</taxon>
        <taxon>Sphagnophytina</taxon>
        <taxon>Sphagnopsida</taxon>
        <taxon>Sphagnales</taxon>
        <taxon>Sphagnaceae</taxon>
        <taxon>Sphagnum</taxon>
    </lineage>
</organism>
<evidence type="ECO:0000256" key="3">
    <source>
        <dbReference type="ARBA" id="ARBA00022517"/>
    </source>
</evidence>
<feature type="region of interest" description="Disordered" evidence="6">
    <location>
        <begin position="316"/>
        <end position="337"/>
    </location>
</feature>
<comment type="function">
    <text evidence="5">May play a role in ribosome biogenesis.</text>
</comment>
<reference evidence="7" key="1">
    <citation type="submission" date="2024-02" db="EMBL/GenBank/DDBJ databases">
        <authorList>
            <consortium name="ELIXIR-Norway"/>
            <consortium name="Elixir Norway"/>
        </authorList>
    </citation>
    <scope>NUCLEOTIDE SEQUENCE</scope>
</reference>
<dbReference type="Pfam" id="PF07767">
    <property type="entry name" value="Nop53"/>
    <property type="match status" value="1"/>
</dbReference>
<name>A0ABP0U7J0_9BRYO</name>
<gene>
    <name evidence="7" type="ORF">CSSPTR1EN2_LOCUS12397</name>
</gene>
<keyword evidence="8" id="KW-1185">Reference proteome</keyword>
<keyword evidence="4 5" id="KW-0539">Nucleus</keyword>
<evidence type="ECO:0000256" key="4">
    <source>
        <dbReference type="ARBA" id="ARBA00023242"/>
    </source>
</evidence>
<evidence type="ECO:0000313" key="7">
    <source>
        <dbReference type="EMBL" id="CAK9214769.1"/>
    </source>
</evidence>
<comment type="similarity">
    <text evidence="1 5">Belongs to the NOP53 family.</text>
</comment>